<dbReference type="InterPro" id="IPR016039">
    <property type="entry name" value="Thiolase-like"/>
</dbReference>
<protein>
    <recommendedName>
        <fullName evidence="3">3-oxoacyl-ACP synthase</fullName>
    </recommendedName>
</protein>
<reference evidence="1" key="1">
    <citation type="submission" date="2021-01" db="EMBL/GenBank/DDBJ databases">
        <title>Genomic Encyclopedia of Type Strains, Phase IV (KMG-IV): sequencing the most valuable type-strain genomes for metagenomic binning, comparative biology and taxonomic classification.</title>
        <authorList>
            <person name="Goeker M."/>
        </authorList>
    </citation>
    <scope>NUCLEOTIDE SEQUENCE</scope>
    <source>
        <strain evidence="1">DSM 25523</strain>
    </source>
</reference>
<dbReference type="RefSeq" id="WP_345384963.1">
    <property type="nucleotide sequence ID" value="NZ_BAABIN010000038.1"/>
</dbReference>
<comment type="caution">
    <text evidence="1">The sequence shown here is derived from an EMBL/GenBank/DDBJ whole genome shotgun (WGS) entry which is preliminary data.</text>
</comment>
<name>A0A939BUJ6_9BACL</name>
<gene>
    <name evidence="1" type="ORF">JOD01_001236</name>
</gene>
<dbReference type="AlphaFoldDB" id="A0A939BUJ6"/>
<dbReference type="Proteomes" id="UP000717624">
    <property type="component" value="Unassembled WGS sequence"/>
</dbReference>
<evidence type="ECO:0000313" key="2">
    <source>
        <dbReference type="Proteomes" id="UP000717624"/>
    </source>
</evidence>
<evidence type="ECO:0000313" key="1">
    <source>
        <dbReference type="EMBL" id="MBM7589636.1"/>
    </source>
</evidence>
<dbReference type="EMBL" id="JAFBEB010000003">
    <property type="protein sequence ID" value="MBM7589636.1"/>
    <property type="molecule type" value="Genomic_DNA"/>
</dbReference>
<dbReference type="SUPFAM" id="SSF53901">
    <property type="entry name" value="Thiolase-like"/>
    <property type="match status" value="1"/>
</dbReference>
<proteinExistence type="predicted"/>
<dbReference type="GO" id="GO:0016746">
    <property type="term" value="F:acyltransferase activity"/>
    <property type="evidence" value="ECO:0007669"/>
    <property type="project" value="InterPro"/>
</dbReference>
<keyword evidence="2" id="KW-1185">Reference proteome</keyword>
<evidence type="ECO:0008006" key="3">
    <source>
        <dbReference type="Google" id="ProtNLM"/>
    </source>
</evidence>
<organism evidence="1 2">
    <name type="scientific">Brevibacillus fulvus</name>
    <dbReference type="NCBI Taxonomy" id="1125967"/>
    <lineage>
        <taxon>Bacteria</taxon>
        <taxon>Bacillati</taxon>
        <taxon>Bacillota</taxon>
        <taxon>Bacilli</taxon>
        <taxon>Bacillales</taxon>
        <taxon>Paenibacillaceae</taxon>
        <taxon>Brevibacillus</taxon>
    </lineage>
</organism>
<sequence length="362" mass="40769">MAAPFFNFNRNGLILLQFKPTLSLSSVSVWLPDTRLSLGQLWQQRRQAIPNWRENQLQHPLYALYEEYGLPLDGSPLPSAKESEWGDTKLPVSFTPGGAELALAAVRQLLATCNPTRPTVKYLLYGHETLEPSITLTPTQKIKKILKLKHTLPFSVCGQGSITVASALRMLHVLEQTDGQAGERLPSLLVTTDQVCPPQPRAFFQQFPKGDSAAACLVAPDEGEWTILDCQFHHWALHHPNPYHWTINDYHQHEATFYKQLTALLPDFLSKNDIGFRDLEWLVPQHLSERFFQETACLAQGACRLYRRELLPECNLLNSDCLISLHELDTGKQVSRGSFVLLVPAGPLASLGFVLLQKNKKE</sequence>
<accession>A0A939BUJ6</accession>
<dbReference type="Gene3D" id="3.40.47.10">
    <property type="match status" value="1"/>
</dbReference>